<sequence>MSPFHLRLRGEDTSSFSTDNDNTFIQGSAADETAWQETVTDTIAVHRELVHLLSSMADEKFDEFLPALPIWEQVTNIALHDAYHTGQIV</sequence>
<dbReference type="SUPFAM" id="SSF109854">
    <property type="entry name" value="DinB/YfiT-like putative metalloenzymes"/>
    <property type="match status" value="1"/>
</dbReference>
<name>A0ABW2RNP0_9BACL</name>
<keyword evidence="3" id="KW-1185">Reference proteome</keyword>
<protein>
    <recommendedName>
        <fullName evidence="4">DinB family protein</fullName>
    </recommendedName>
</protein>
<feature type="compositionally biased region" description="Polar residues" evidence="1">
    <location>
        <begin position="13"/>
        <end position="22"/>
    </location>
</feature>
<feature type="region of interest" description="Disordered" evidence="1">
    <location>
        <begin position="1"/>
        <end position="22"/>
    </location>
</feature>
<gene>
    <name evidence="2" type="ORF">ACFQNG_15855</name>
</gene>
<reference evidence="3" key="1">
    <citation type="journal article" date="2019" name="Int. J. Syst. Evol. Microbiol.">
        <title>The Global Catalogue of Microorganisms (GCM) 10K type strain sequencing project: providing services to taxonomists for standard genome sequencing and annotation.</title>
        <authorList>
            <consortium name="The Broad Institute Genomics Platform"/>
            <consortium name="The Broad Institute Genome Sequencing Center for Infectious Disease"/>
            <person name="Wu L."/>
            <person name="Ma J."/>
        </authorList>
    </citation>
    <scope>NUCLEOTIDE SEQUENCE [LARGE SCALE GENOMIC DNA]</scope>
    <source>
        <strain evidence="3">CGMCC 1.12942</strain>
    </source>
</reference>
<organism evidence="2 3">
    <name type="scientific">Laceyella putida</name>
    <dbReference type="NCBI Taxonomy" id="110101"/>
    <lineage>
        <taxon>Bacteria</taxon>
        <taxon>Bacillati</taxon>
        <taxon>Bacillota</taxon>
        <taxon>Bacilli</taxon>
        <taxon>Bacillales</taxon>
        <taxon>Thermoactinomycetaceae</taxon>
        <taxon>Laceyella</taxon>
    </lineage>
</organism>
<evidence type="ECO:0000313" key="3">
    <source>
        <dbReference type="Proteomes" id="UP001596500"/>
    </source>
</evidence>
<comment type="caution">
    <text evidence="2">The sequence shown here is derived from an EMBL/GenBank/DDBJ whole genome shotgun (WGS) entry which is preliminary data.</text>
</comment>
<evidence type="ECO:0008006" key="4">
    <source>
        <dbReference type="Google" id="ProtNLM"/>
    </source>
</evidence>
<evidence type="ECO:0000256" key="1">
    <source>
        <dbReference type="SAM" id="MobiDB-lite"/>
    </source>
</evidence>
<dbReference type="RefSeq" id="WP_379866511.1">
    <property type="nucleotide sequence ID" value="NZ_JBHTBW010000052.1"/>
</dbReference>
<accession>A0ABW2RNP0</accession>
<dbReference type="EMBL" id="JBHTBW010000052">
    <property type="protein sequence ID" value="MFC7442560.1"/>
    <property type="molecule type" value="Genomic_DNA"/>
</dbReference>
<dbReference type="Gene3D" id="1.20.120.450">
    <property type="entry name" value="dinb family like domain"/>
    <property type="match status" value="1"/>
</dbReference>
<proteinExistence type="predicted"/>
<dbReference type="Proteomes" id="UP001596500">
    <property type="component" value="Unassembled WGS sequence"/>
</dbReference>
<dbReference type="InterPro" id="IPR034660">
    <property type="entry name" value="DinB/YfiT-like"/>
</dbReference>
<evidence type="ECO:0000313" key="2">
    <source>
        <dbReference type="EMBL" id="MFC7442560.1"/>
    </source>
</evidence>